<proteinExistence type="predicted"/>
<evidence type="ECO:0000256" key="2">
    <source>
        <dbReference type="ARBA" id="ARBA00023125"/>
    </source>
</evidence>
<dbReference type="InterPro" id="IPR005143">
    <property type="entry name" value="TF_LuxR_autoind-bd_dom"/>
</dbReference>
<accession>A0ABR9IRV5</accession>
<dbReference type="RefSeq" id="WP_246517178.1">
    <property type="nucleotide sequence ID" value="NZ_BAAAVL010000009.1"/>
</dbReference>
<dbReference type="CDD" id="cd06170">
    <property type="entry name" value="LuxR_C_like"/>
    <property type="match status" value="1"/>
</dbReference>
<organism evidence="5 6">
    <name type="scientific">Rhizobium viscosum</name>
    <name type="common">Arthrobacter viscosus</name>
    <dbReference type="NCBI Taxonomy" id="1673"/>
    <lineage>
        <taxon>Bacteria</taxon>
        <taxon>Pseudomonadati</taxon>
        <taxon>Pseudomonadota</taxon>
        <taxon>Alphaproteobacteria</taxon>
        <taxon>Hyphomicrobiales</taxon>
        <taxon>Rhizobiaceae</taxon>
        <taxon>Rhizobium/Agrobacterium group</taxon>
        <taxon>Rhizobium</taxon>
    </lineage>
</organism>
<evidence type="ECO:0000256" key="1">
    <source>
        <dbReference type="ARBA" id="ARBA00023015"/>
    </source>
</evidence>
<dbReference type="InterPro" id="IPR016032">
    <property type="entry name" value="Sig_transdc_resp-reg_C-effctor"/>
</dbReference>
<dbReference type="PANTHER" id="PTHR44688">
    <property type="entry name" value="DNA-BINDING TRANSCRIPTIONAL ACTIVATOR DEVR_DOSR"/>
    <property type="match status" value="1"/>
</dbReference>
<dbReference type="SMART" id="SM00421">
    <property type="entry name" value="HTH_LUXR"/>
    <property type="match status" value="1"/>
</dbReference>
<evidence type="ECO:0000313" key="6">
    <source>
        <dbReference type="Proteomes" id="UP000620262"/>
    </source>
</evidence>
<evidence type="ECO:0000256" key="3">
    <source>
        <dbReference type="ARBA" id="ARBA00023163"/>
    </source>
</evidence>
<dbReference type="GO" id="GO:0003677">
    <property type="term" value="F:DNA binding"/>
    <property type="evidence" value="ECO:0007669"/>
    <property type="project" value="UniProtKB-KW"/>
</dbReference>
<keyword evidence="3" id="KW-0804">Transcription</keyword>
<keyword evidence="2 5" id="KW-0238">DNA-binding</keyword>
<evidence type="ECO:0000259" key="4">
    <source>
        <dbReference type="PROSITE" id="PS50043"/>
    </source>
</evidence>
<dbReference type="Pfam" id="PF03472">
    <property type="entry name" value="Autoind_bind"/>
    <property type="match status" value="1"/>
</dbReference>
<dbReference type="Proteomes" id="UP000620262">
    <property type="component" value="Unassembled WGS sequence"/>
</dbReference>
<dbReference type="InterPro" id="IPR036388">
    <property type="entry name" value="WH-like_DNA-bd_sf"/>
</dbReference>
<dbReference type="EMBL" id="JADBEC010000001">
    <property type="protein sequence ID" value="MBE1505597.1"/>
    <property type="molecule type" value="Genomic_DNA"/>
</dbReference>
<gene>
    <name evidence="5" type="ORF">H4W29_002778</name>
</gene>
<protein>
    <submittedName>
        <fullName evidence="5">DNA-binding CsgD family transcriptional regulator</fullName>
    </submittedName>
</protein>
<evidence type="ECO:0000313" key="5">
    <source>
        <dbReference type="EMBL" id="MBE1505597.1"/>
    </source>
</evidence>
<dbReference type="PRINTS" id="PR00038">
    <property type="entry name" value="HTHLUXR"/>
</dbReference>
<keyword evidence="6" id="KW-1185">Reference proteome</keyword>
<comment type="caution">
    <text evidence="5">The sequence shown here is derived from an EMBL/GenBank/DDBJ whole genome shotgun (WGS) entry which is preliminary data.</text>
</comment>
<dbReference type="SUPFAM" id="SSF75516">
    <property type="entry name" value="Pheromone-binding domain of LuxR-like quorum-sensing transcription factors"/>
    <property type="match status" value="1"/>
</dbReference>
<keyword evidence="1" id="KW-0805">Transcription regulation</keyword>
<dbReference type="InterPro" id="IPR036693">
    <property type="entry name" value="TF_LuxR_autoind-bd_dom_sf"/>
</dbReference>
<reference evidence="5 6" key="1">
    <citation type="submission" date="2020-10" db="EMBL/GenBank/DDBJ databases">
        <title>Sequencing the genomes of 1000 actinobacteria strains.</title>
        <authorList>
            <person name="Klenk H.-P."/>
        </authorList>
    </citation>
    <scope>NUCLEOTIDE SEQUENCE [LARGE SCALE GENOMIC DNA]</scope>
    <source>
        <strain evidence="5 6">DSM 7307</strain>
    </source>
</reference>
<dbReference type="Pfam" id="PF00196">
    <property type="entry name" value="GerE"/>
    <property type="match status" value="1"/>
</dbReference>
<dbReference type="PANTHER" id="PTHR44688:SF16">
    <property type="entry name" value="DNA-BINDING TRANSCRIPTIONAL ACTIVATOR DEVR_DOSR"/>
    <property type="match status" value="1"/>
</dbReference>
<dbReference type="Gene3D" id="1.10.10.10">
    <property type="entry name" value="Winged helix-like DNA-binding domain superfamily/Winged helix DNA-binding domain"/>
    <property type="match status" value="1"/>
</dbReference>
<name>A0ABR9IRV5_RHIVS</name>
<sequence length="244" mass="27724">MILKNRAKFSFPGEQPAPQSRPIPTRSFSISLQHVMQAHGFRFFLAASFPQADKLGFRANIIASNWPQELIDRYDASDLFWRSQLIEDLKKTIMPIYSGTDLFAQPGNASGSEELARNFEDLGLHNTVSFTLHDAILRHYVIMFSGLRSQPDEQECARMVFAVLKALDSFSLATEPPLADYERLTVREIECLRWSASGKSSEEIAIILHISAHTVNGYLKTAMRKLDAVNRMQAVLRAYRFRLI</sequence>
<dbReference type="InterPro" id="IPR000792">
    <property type="entry name" value="Tscrpt_reg_LuxR_C"/>
</dbReference>
<dbReference type="SUPFAM" id="SSF46894">
    <property type="entry name" value="C-terminal effector domain of the bipartite response regulators"/>
    <property type="match status" value="1"/>
</dbReference>
<dbReference type="PROSITE" id="PS50043">
    <property type="entry name" value="HTH_LUXR_2"/>
    <property type="match status" value="1"/>
</dbReference>
<dbReference type="Gene3D" id="3.30.450.80">
    <property type="entry name" value="Transcription factor LuxR-like, autoinducer-binding domain"/>
    <property type="match status" value="1"/>
</dbReference>
<feature type="domain" description="HTH luxR-type" evidence="4">
    <location>
        <begin position="177"/>
        <end position="242"/>
    </location>
</feature>